<dbReference type="Proteomes" id="UP000244803">
    <property type="component" value="Chromosome 3"/>
</dbReference>
<name>A0A976SKE8_THEOR</name>
<accession>A0A976SKE8</accession>
<dbReference type="AlphaFoldDB" id="A0A976SKE8"/>
<proteinExistence type="predicted"/>
<reference evidence="1" key="1">
    <citation type="submission" date="2022-07" db="EMBL/GenBank/DDBJ databases">
        <title>Evaluation of T. orientalis genome assembly methods using nanopore sequencing and analysis of variation between genomes.</title>
        <authorList>
            <person name="Yam J."/>
            <person name="Micallef M.L."/>
            <person name="Liu M."/>
            <person name="Djordjevic S.P."/>
            <person name="Bogema D.R."/>
            <person name="Jenkins C."/>
        </authorList>
    </citation>
    <scope>NUCLEOTIDE SEQUENCE</scope>
    <source>
        <strain evidence="1">Fish Creek</strain>
    </source>
</reference>
<sequence length="118" mass="13651">MAIIRNLRRSSFLRLFRDDTCKGKIGRRHFASFNFIDDKKTAEETVYFKKQEEAILARMLEKDPSLDPRYSAPSHELELFSDLSLALNKFGVNDPPLALLEELVLVFKNNGFKKVDLT</sequence>
<evidence type="ECO:0000313" key="1">
    <source>
        <dbReference type="EMBL" id="UVC54265.1"/>
    </source>
</evidence>
<organism evidence="1 2">
    <name type="scientific">Theileria orientalis</name>
    <dbReference type="NCBI Taxonomy" id="68886"/>
    <lineage>
        <taxon>Eukaryota</taxon>
        <taxon>Sar</taxon>
        <taxon>Alveolata</taxon>
        <taxon>Apicomplexa</taxon>
        <taxon>Aconoidasida</taxon>
        <taxon>Piroplasmida</taxon>
        <taxon>Theileriidae</taxon>
        <taxon>Theileria</taxon>
    </lineage>
</organism>
<evidence type="ECO:0000313" key="2">
    <source>
        <dbReference type="Proteomes" id="UP000244803"/>
    </source>
</evidence>
<dbReference type="EMBL" id="CP056066">
    <property type="protein sequence ID" value="UVC54265.1"/>
    <property type="molecule type" value="Genomic_DNA"/>
</dbReference>
<protein>
    <submittedName>
        <fullName evidence="1">Uncharacterized protein</fullName>
    </submittedName>
</protein>
<gene>
    <name evidence="1" type="ORF">MACJ_003802</name>
</gene>